<gene>
    <name evidence="2" type="ORF">OPV22_016200</name>
</gene>
<evidence type="ECO:0000313" key="2">
    <source>
        <dbReference type="EMBL" id="KAJ8483715.1"/>
    </source>
</evidence>
<accession>A0AAV8PE14</accession>
<protein>
    <submittedName>
        <fullName evidence="2">Uncharacterized protein</fullName>
    </submittedName>
</protein>
<dbReference type="AlphaFoldDB" id="A0AAV8PE14"/>
<comment type="caution">
    <text evidence="2">The sequence shown here is derived from an EMBL/GenBank/DDBJ whole genome shotgun (WGS) entry which is preliminary data.</text>
</comment>
<evidence type="ECO:0000256" key="1">
    <source>
        <dbReference type="SAM" id="SignalP"/>
    </source>
</evidence>
<feature type="signal peptide" evidence="1">
    <location>
        <begin position="1"/>
        <end position="21"/>
    </location>
</feature>
<organism evidence="2 3">
    <name type="scientific">Ensete ventricosum</name>
    <name type="common">Abyssinian banana</name>
    <name type="synonym">Musa ensete</name>
    <dbReference type="NCBI Taxonomy" id="4639"/>
    <lineage>
        <taxon>Eukaryota</taxon>
        <taxon>Viridiplantae</taxon>
        <taxon>Streptophyta</taxon>
        <taxon>Embryophyta</taxon>
        <taxon>Tracheophyta</taxon>
        <taxon>Spermatophyta</taxon>
        <taxon>Magnoliopsida</taxon>
        <taxon>Liliopsida</taxon>
        <taxon>Zingiberales</taxon>
        <taxon>Musaceae</taxon>
        <taxon>Ensete</taxon>
    </lineage>
</organism>
<dbReference type="EMBL" id="JAQQAF010000005">
    <property type="protein sequence ID" value="KAJ8483715.1"/>
    <property type="molecule type" value="Genomic_DNA"/>
</dbReference>
<keyword evidence="1" id="KW-0732">Signal</keyword>
<feature type="chain" id="PRO_5043440340" evidence="1">
    <location>
        <begin position="22"/>
        <end position="183"/>
    </location>
</feature>
<keyword evidence="3" id="KW-1185">Reference proteome</keyword>
<reference evidence="2 3" key="1">
    <citation type="submission" date="2022-12" db="EMBL/GenBank/DDBJ databases">
        <title>Chromosome-scale assembly of the Ensete ventricosum genome.</title>
        <authorList>
            <person name="Dussert Y."/>
            <person name="Stocks J."/>
            <person name="Wendawek A."/>
            <person name="Woldeyes F."/>
            <person name="Nichols R.A."/>
            <person name="Borrell J.S."/>
        </authorList>
    </citation>
    <scope>NUCLEOTIDE SEQUENCE [LARGE SCALE GENOMIC DNA]</scope>
    <source>
        <strain evidence="3">cv. Maze</strain>
        <tissue evidence="2">Seeds</tissue>
    </source>
</reference>
<name>A0AAV8PE14_ENSVE</name>
<sequence length="183" mass="19738">MVCIIPASAWTWLVRLRKASAVIMSGAGFDAGEGNPGSVIILQKRLGVGTATVASSVGRGWSGFVRCSIPESPNGRSDDMGPPSSAKMARDILKASRPFPTSGFVKCKGCYPRHLDVRDALITSRHHRQAFLRMVLGNHGMRMNCQMVKLHENIFRLGGWGRGEEELPSVGAVLLPSVRSSHG</sequence>
<proteinExistence type="predicted"/>
<evidence type="ECO:0000313" key="3">
    <source>
        <dbReference type="Proteomes" id="UP001222027"/>
    </source>
</evidence>
<dbReference type="Proteomes" id="UP001222027">
    <property type="component" value="Unassembled WGS sequence"/>
</dbReference>